<evidence type="ECO:0000256" key="1">
    <source>
        <dbReference type="ARBA" id="ARBA00005189"/>
    </source>
</evidence>
<dbReference type="EMBL" id="HBFC01026633">
    <property type="protein sequence ID" value="CAD8714092.1"/>
    <property type="molecule type" value="Transcribed_RNA"/>
</dbReference>
<feature type="domain" description="Cytidyltransferase-like" evidence="13">
    <location>
        <begin position="72"/>
        <end position="201"/>
    </location>
</feature>
<dbReference type="Gene3D" id="3.40.50.620">
    <property type="entry name" value="HUPs"/>
    <property type="match status" value="2"/>
</dbReference>
<evidence type="ECO:0000256" key="12">
    <source>
        <dbReference type="SAM" id="MobiDB-lite"/>
    </source>
</evidence>
<keyword evidence="8" id="KW-1208">Phospholipid metabolism</keyword>
<dbReference type="InterPro" id="IPR044608">
    <property type="entry name" value="Ect1/PCYT2"/>
</dbReference>
<dbReference type="PANTHER" id="PTHR45780:SF2">
    <property type="entry name" value="ETHANOLAMINE-PHOSPHATE CYTIDYLYLTRANSFERASE"/>
    <property type="match status" value="1"/>
</dbReference>
<feature type="compositionally biased region" description="Basic and acidic residues" evidence="12">
    <location>
        <begin position="407"/>
        <end position="421"/>
    </location>
</feature>
<comment type="pathway">
    <text evidence="1">Lipid metabolism.</text>
</comment>
<dbReference type="SUPFAM" id="SSF52374">
    <property type="entry name" value="Nucleotidylyl transferase"/>
    <property type="match status" value="2"/>
</dbReference>
<accession>A0A6U3HPQ9</accession>
<dbReference type="InterPro" id="IPR041723">
    <property type="entry name" value="CCT"/>
</dbReference>
<evidence type="ECO:0000256" key="10">
    <source>
        <dbReference type="ARBA" id="ARBA00024221"/>
    </source>
</evidence>
<dbReference type="GO" id="GO:0005737">
    <property type="term" value="C:cytoplasm"/>
    <property type="evidence" value="ECO:0007669"/>
    <property type="project" value="TreeGrafter"/>
</dbReference>
<evidence type="ECO:0000256" key="6">
    <source>
        <dbReference type="ARBA" id="ARBA00023098"/>
    </source>
</evidence>
<dbReference type="UniPathway" id="UPA00558">
    <property type="reaction ID" value="UER00742"/>
</dbReference>
<dbReference type="GO" id="GO:0004306">
    <property type="term" value="F:ethanolamine-phosphate cytidylyltransferase activity"/>
    <property type="evidence" value="ECO:0007669"/>
    <property type="project" value="UniProtKB-EC"/>
</dbReference>
<evidence type="ECO:0000256" key="9">
    <source>
        <dbReference type="ARBA" id="ARBA00024191"/>
    </source>
</evidence>
<evidence type="ECO:0000313" key="14">
    <source>
        <dbReference type="EMBL" id="CAD8714092.1"/>
    </source>
</evidence>
<comment type="similarity">
    <text evidence="2">Belongs to the cytidylyltransferase family.</text>
</comment>
<dbReference type="InterPro" id="IPR014729">
    <property type="entry name" value="Rossmann-like_a/b/a_fold"/>
</dbReference>
<keyword evidence="3" id="KW-0444">Lipid biosynthesis</keyword>
<dbReference type="GO" id="GO:0006646">
    <property type="term" value="P:phosphatidylethanolamine biosynthetic process"/>
    <property type="evidence" value="ECO:0007669"/>
    <property type="project" value="UniProtKB-UniPathway"/>
</dbReference>
<keyword evidence="5" id="KW-0548">Nucleotidyltransferase</keyword>
<evidence type="ECO:0000256" key="2">
    <source>
        <dbReference type="ARBA" id="ARBA00010101"/>
    </source>
</evidence>
<gene>
    <name evidence="14" type="ORF">MANT1106_LOCUS16102</name>
    <name evidence="15" type="ORF">MANT1106_LOCUS16103</name>
</gene>
<dbReference type="AlphaFoldDB" id="A0A6U3HPQ9"/>
<protein>
    <recommendedName>
        <fullName evidence="10">ethanolamine-phosphate cytidylyltransferase</fullName>
        <ecNumber evidence="10">2.7.7.14</ecNumber>
    </recommendedName>
    <alternativeName>
        <fullName evidence="11">CTP:phosphoethanolamine cytidylyltransferase</fullName>
    </alternativeName>
</protein>
<dbReference type="NCBIfam" id="TIGR00125">
    <property type="entry name" value="cyt_tran_rel"/>
    <property type="match status" value="2"/>
</dbReference>
<feature type="region of interest" description="Disordered" evidence="12">
    <location>
        <begin position="350"/>
        <end position="431"/>
    </location>
</feature>
<keyword evidence="4" id="KW-0808">Transferase</keyword>
<dbReference type="Pfam" id="PF01467">
    <property type="entry name" value="CTP_transf_like"/>
    <property type="match status" value="2"/>
</dbReference>
<dbReference type="EC" id="2.7.7.14" evidence="10"/>
<evidence type="ECO:0000256" key="7">
    <source>
        <dbReference type="ARBA" id="ARBA00023209"/>
    </source>
</evidence>
<name>A0A6U3HPQ9_9CHLO</name>
<evidence type="ECO:0000256" key="4">
    <source>
        <dbReference type="ARBA" id="ARBA00022679"/>
    </source>
</evidence>
<feature type="compositionally biased region" description="Basic and acidic residues" evidence="12">
    <location>
        <begin position="358"/>
        <end position="368"/>
    </location>
</feature>
<comment type="pathway">
    <text evidence="9">Phospholipid metabolism; phosphatidylethanolamine biosynthesis; phosphatidylethanolamine from ethanolamine: step 2/3.</text>
</comment>
<dbReference type="PANTHER" id="PTHR45780">
    <property type="entry name" value="ETHANOLAMINE-PHOSPHATE CYTIDYLYLTRANSFERASE"/>
    <property type="match status" value="1"/>
</dbReference>
<dbReference type="CDD" id="cd02174">
    <property type="entry name" value="CCT"/>
    <property type="match status" value="1"/>
</dbReference>
<evidence type="ECO:0000256" key="11">
    <source>
        <dbReference type="ARBA" id="ARBA00031473"/>
    </source>
</evidence>
<evidence type="ECO:0000256" key="3">
    <source>
        <dbReference type="ARBA" id="ARBA00022516"/>
    </source>
</evidence>
<sequence length="497" mass="52906">MPAWSGGSTSPPNGLSSVLRLSLSAAAALAALVYAHPEFFAGVRRGTVSLALAGLLERHSTRRRKRRPVRIYMDGCFDLTHFGHANALRQAKACGDELVVGLVGDAEILRCKGPPVLREAERRAVVESIKWVDEMLLDVPYDINAAFMHELYTTHRIDFIVHGDDPCILPDGTDAYDAPKKAGKFKMIKRTEGISTTDIVGRMLVASETTKPPIPDDVPGGSGGGVGGGVSHFCTTSRRIIQFSNGGKAAPAGARVVYVHGAFDLFHAGHVHMLHAARQLGDFLLVGVHGDAAVRSRHGAHHPILNVHERALGVMACTHVDEVVIGAPQAITRDLITTFNVSVVVAETEDDAGGDGEGEGKGGRDGMRSRSGSGSGEEGYQEVRVSSVTGEVSEREASGCQGGGGHGAREYGTRRAKDRGQTHASSDDPNAVARELGIFREVAVAEGDGAQLSTADIIRRVATNRQEYEARNARKGTSEATYYEKKASGTIELAYES</sequence>
<evidence type="ECO:0000313" key="15">
    <source>
        <dbReference type="EMBL" id="CAD8714094.1"/>
    </source>
</evidence>
<keyword evidence="7" id="KW-0594">Phospholipid biosynthesis</keyword>
<reference evidence="15" key="1">
    <citation type="submission" date="2021-01" db="EMBL/GenBank/DDBJ databases">
        <authorList>
            <person name="Corre E."/>
            <person name="Pelletier E."/>
            <person name="Niang G."/>
            <person name="Scheremetjew M."/>
            <person name="Finn R."/>
            <person name="Kale V."/>
            <person name="Holt S."/>
            <person name="Cochrane G."/>
            <person name="Meng A."/>
            <person name="Brown T."/>
            <person name="Cohen L."/>
        </authorList>
    </citation>
    <scope>NUCLEOTIDE SEQUENCE</scope>
    <source>
        <strain evidence="15">SL-175</strain>
    </source>
</reference>
<dbReference type="EMBL" id="HBFC01026634">
    <property type="protein sequence ID" value="CAD8714094.1"/>
    <property type="molecule type" value="Transcribed_RNA"/>
</dbReference>
<evidence type="ECO:0000256" key="5">
    <source>
        <dbReference type="ARBA" id="ARBA00022695"/>
    </source>
</evidence>
<feature type="domain" description="Cytidyltransferase-like" evidence="13">
    <location>
        <begin position="259"/>
        <end position="347"/>
    </location>
</feature>
<evidence type="ECO:0000256" key="8">
    <source>
        <dbReference type="ARBA" id="ARBA00023264"/>
    </source>
</evidence>
<dbReference type="InterPro" id="IPR004821">
    <property type="entry name" value="Cyt_trans-like"/>
</dbReference>
<organism evidence="15">
    <name type="scientific">Mantoniella antarctica</name>
    <dbReference type="NCBI Taxonomy" id="81844"/>
    <lineage>
        <taxon>Eukaryota</taxon>
        <taxon>Viridiplantae</taxon>
        <taxon>Chlorophyta</taxon>
        <taxon>Mamiellophyceae</taxon>
        <taxon>Mamiellales</taxon>
        <taxon>Mamiellaceae</taxon>
        <taxon>Mantoniella</taxon>
    </lineage>
</organism>
<evidence type="ECO:0000259" key="13">
    <source>
        <dbReference type="Pfam" id="PF01467"/>
    </source>
</evidence>
<keyword evidence="6" id="KW-0443">Lipid metabolism</keyword>
<proteinExistence type="inferred from homology"/>